<evidence type="ECO:0000313" key="2">
    <source>
        <dbReference type="Proteomes" id="UP000031465"/>
    </source>
</evidence>
<dbReference type="PATRIC" id="fig|362787.3.peg.2018"/>
<protein>
    <submittedName>
        <fullName evidence="1">Uncharacterized protein</fullName>
    </submittedName>
</protein>
<name>A0A0C1H765_9BACT</name>
<sequence length="43" mass="5052">MSQFESVIEHYIFLEMPKKTKPPWPFNKAQTVLEASPRCPVVF</sequence>
<evidence type="ECO:0000313" key="1">
    <source>
        <dbReference type="EMBL" id="KIC70773.1"/>
    </source>
</evidence>
<dbReference type="Proteomes" id="UP000031465">
    <property type="component" value="Unassembled WGS sequence"/>
</dbReference>
<reference evidence="1 2" key="1">
    <citation type="journal article" date="2014" name="Mol. Biol. Evol.">
        <title>Massive expansion of Ubiquitination-related gene families within the Chlamydiae.</title>
        <authorList>
            <person name="Domman D."/>
            <person name="Collingro A."/>
            <person name="Lagkouvardos I."/>
            <person name="Gehre L."/>
            <person name="Weinmaier T."/>
            <person name="Rattei T."/>
            <person name="Subtil A."/>
            <person name="Horn M."/>
        </authorList>
    </citation>
    <scope>NUCLEOTIDE SEQUENCE [LARGE SCALE GENOMIC DNA]</scope>
    <source>
        <strain evidence="1 2">EI2</strain>
    </source>
</reference>
<organism evidence="1 2">
    <name type="scientific">Candidatus Protochlamydia amoebophila</name>
    <dbReference type="NCBI Taxonomy" id="362787"/>
    <lineage>
        <taxon>Bacteria</taxon>
        <taxon>Pseudomonadati</taxon>
        <taxon>Chlamydiota</taxon>
        <taxon>Chlamydiia</taxon>
        <taxon>Parachlamydiales</taxon>
        <taxon>Parachlamydiaceae</taxon>
        <taxon>Candidatus Protochlamydia</taxon>
    </lineage>
</organism>
<dbReference type="AlphaFoldDB" id="A0A0C1H765"/>
<comment type="caution">
    <text evidence="1">The sequence shown here is derived from an EMBL/GenBank/DDBJ whole genome shotgun (WGS) entry which is preliminary data.</text>
</comment>
<proteinExistence type="predicted"/>
<dbReference type="EMBL" id="JSAN01000143">
    <property type="protein sequence ID" value="KIC70773.1"/>
    <property type="molecule type" value="Genomic_DNA"/>
</dbReference>
<gene>
    <name evidence="1" type="ORF">DB44_FX00020</name>
</gene>
<accession>A0A0C1H765</accession>